<proteinExistence type="predicted"/>
<dbReference type="Pfam" id="PF13414">
    <property type="entry name" value="TPR_11"/>
    <property type="match status" value="1"/>
</dbReference>
<evidence type="ECO:0000256" key="2">
    <source>
        <dbReference type="ARBA" id="ARBA00022803"/>
    </source>
</evidence>
<dbReference type="EMBL" id="GCKF01037011">
    <property type="protein sequence ID" value="JAG96565.1"/>
    <property type="molecule type" value="Transcribed_RNA"/>
</dbReference>
<evidence type="ECO:0000256" key="1">
    <source>
        <dbReference type="ARBA" id="ARBA00022737"/>
    </source>
</evidence>
<evidence type="ECO:0000256" key="3">
    <source>
        <dbReference type="PROSITE-ProRule" id="PRU00339"/>
    </source>
</evidence>
<name>A0A0D6R3U3_ARACU</name>
<dbReference type="FunFam" id="1.25.40.1010:FF:000002">
    <property type="entry name" value="N-terminal acetyltransferase catalytic subunit (NAT1)"/>
    <property type="match status" value="1"/>
</dbReference>
<dbReference type="PANTHER" id="PTHR22767">
    <property type="entry name" value="N-TERMINAL ACETYLTRANSFERASE-RELATED"/>
    <property type="match status" value="1"/>
</dbReference>
<keyword evidence="1" id="KW-0677">Repeat</keyword>
<accession>A0A0D6R3U3</accession>
<keyword evidence="2 3" id="KW-0802">TPR repeat</keyword>
<dbReference type="SUPFAM" id="SSF48452">
    <property type="entry name" value="TPR-like"/>
    <property type="match status" value="2"/>
</dbReference>
<dbReference type="Gene3D" id="1.25.40.1010">
    <property type="match status" value="1"/>
</dbReference>
<dbReference type="Pfam" id="PF12569">
    <property type="entry name" value="NatA_aux_su"/>
    <property type="match status" value="1"/>
</dbReference>
<dbReference type="InterPro" id="IPR019734">
    <property type="entry name" value="TPR_rpt"/>
</dbReference>
<sequence length="916" mass="104117">MGGGLPTKENNLFKLIVKSYETKQYKKGLKAADSILKKFPNHGETMSMKGLILNCMDRKTEAYELVRLGLKNDLKSHVCWHVYGLLYRSDREYREAIKCYRNALRIDPENIEILRDLSLLQAQMRDLSGFVETRQKLLTLKPNQRMNWIGFAVAHHLNSNPRKAAEVLEAYEKTLEEDYPPDNERYEHNEMLLYKVSLLDECGDPKKALEELNKKATKIVDKLALKDQHAALLLKLGCFEEAETIYQSLLAANSDNYRYYEGLQKCLGLLLESGKHSPEHVDKLDSLYKSLQDKYPWSAAAKRIPLDFLENDDFRNAVDSYIKPLLRKGVPSLFSDLRPLYGYPGKADILEELMIEIETSLQKSGSFPGRSEKELPSTLLWTLFFLAQHYDLRGQHDIALAKIDNAIEHTPTVIDLYLVKGRILKHAGDLTAAAALADEARSMDLADRYINSECVKRMLQADQVDKAEKTAVLFTKDGDQHNNLYDMQCMWYELASGESYFRQGSLGRALKKFLAVEKHYADMTEDQFDFHSYCLRKMTLRAYVQMLKFQDRLHSFPFFHKAAVGAVRCYLKLYDSPPKATVEEEAGSNLPPAERKKLRQKQRKAEARAKKEAEEKAKEEEAATMAAAKSGKRGSQHTKAVDLDPHGEKLVQVENPLAEATKYLQLLQEHSGHRLETHLLSFELNMRKPKILLALQAVKRQLRVDPEDPDVHRCLIRFFNMVDKLPPPETPAEKLVRGVIEIERPSLGVPHGRSLLEVNKSFLDRHNDSLVHRVAAAEMLFLLSPERKVEAIEMIENSVNNIVPRGGALGGTREWKLKSCVAVHKLLETTFLDSPAASRWEMRCADIFPFSTYFKGIKSSAIPGSGNSKICGNEDNGDLGKNQSKTIEALSHSVNGNMIDLKELRISSSEESFQTS</sequence>
<feature type="region of interest" description="Disordered" evidence="4">
    <location>
        <begin position="582"/>
        <end position="640"/>
    </location>
</feature>
<organism evidence="5">
    <name type="scientific">Araucaria cunninghamii</name>
    <name type="common">Hoop pine</name>
    <name type="synonym">Moreton Bay pine</name>
    <dbReference type="NCBI Taxonomy" id="56994"/>
    <lineage>
        <taxon>Eukaryota</taxon>
        <taxon>Viridiplantae</taxon>
        <taxon>Streptophyta</taxon>
        <taxon>Embryophyta</taxon>
        <taxon>Tracheophyta</taxon>
        <taxon>Spermatophyta</taxon>
        <taxon>Pinopsida</taxon>
        <taxon>Pinidae</taxon>
        <taxon>Conifers II</taxon>
        <taxon>Araucariales</taxon>
        <taxon>Araucariaceae</taxon>
        <taxon>Araucaria</taxon>
    </lineage>
</organism>
<dbReference type="InterPro" id="IPR011990">
    <property type="entry name" value="TPR-like_helical_dom_sf"/>
</dbReference>
<reference evidence="5" key="1">
    <citation type="submission" date="2015-03" db="EMBL/GenBank/DDBJ databases">
        <title>A transcriptome of Araucaria cunninghamii, an australian fine timber species.</title>
        <authorList>
            <person name="Jing Yi C.J.Y."/>
            <person name="Yin San L.Y.S."/>
            <person name="Abdul Karim S.S."/>
            <person name="Wan Azmi N.N."/>
            <person name="Hercus R.R."/>
            <person name="Croft L.L."/>
        </authorList>
    </citation>
    <scope>NUCLEOTIDE SEQUENCE</scope>
    <source>
        <strain evidence="5">MI0301</strain>
        <tissue evidence="5">Leaf</tissue>
    </source>
</reference>
<feature type="repeat" description="TPR" evidence="3">
    <location>
        <begin position="77"/>
        <end position="110"/>
    </location>
</feature>
<evidence type="ECO:0000256" key="4">
    <source>
        <dbReference type="SAM" id="MobiDB-lite"/>
    </source>
</evidence>
<dbReference type="GO" id="GO:0005737">
    <property type="term" value="C:cytoplasm"/>
    <property type="evidence" value="ECO:0007669"/>
    <property type="project" value="UniProtKB-ARBA"/>
</dbReference>
<dbReference type="AlphaFoldDB" id="A0A0D6R3U3"/>
<dbReference type="PROSITE" id="PS50005">
    <property type="entry name" value="TPR"/>
    <property type="match status" value="1"/>
</dbReference>
<feature type="compositionally biased region" description="Basic and acidic residues" evidence="4">
    <location>
        <begin position="603"/>
        <end position="621"/>
    </location>
</feature>
<dbReference type="PIRSF" id="PIRSF000422">
    <property type="entry name" value="N-terminal-AcTrfase-A_aux_su"/>
    <property type="match status" value="1"/>
</dbReference>
<dbReference type="SMART" id="SM00028">
    <property type="entry name" value="TPR"/>
    <property type="match status" value="4"/>
</dbReference>
<protein>
    <submittedName>
        <fullName evidence="5">Uncharacterized protein</fullName>
    </submittedName>
</protein>
<evidence type="ECO:0000313" key="5">
    <source>
        <dbReference type="EMBL" id="JAG96565.1"/>
    </source>
</evidence>
<dbReference type="Gene3D" id="1.25.40.1040">
    <property type="match status" value="1"/>
</dbReference>
<dbReference type="InterPro" id="IPR021183">
    <property type="entry name" value="NatA_aux_su"/>
</dbReference>
<dbReference type="FunFam" id="1.25.40.1040:FF:000003">
    <property type="entry name" value="N-terminal acetyltransferase A, auxiliary subunit"/>
    <property type="match status" value="1"/>
</dbReference>
<dbReference type="PANTHER" id="PTHR22767:SF2">
    <property type="entry name" value="N(ALPHA)-ACETYLTRANSFERASE 15_16, ISOFORM A"/>
    <property type="match status" value="1"/>
</dbReference>